<feature type="domain" description="ER-bound oxygenase mpaB/mpaB'/Rubber oxygenase catalytic" evidence="1">
    <location>
        <begin position="42"/>
        <end position="285"/>
    </location>
</feature>
<dbReference type="AlphaFoldDB" id="A0A839PZI4"/>
<dbReference type="Proteomes" id="UP000550501">
    <property type="component" value="Unassembled WGS sequence"/>
</dbReference>
<organism evidence="2 3">
    <name type="scientific">Mycolicibacterium iranicum</name>
    <name type="common">Mycobacterium iranicum</name>
    <dbReference type="NCBI Taxonomy" id="912594"/>
    <lineage>
        <taxon>Bacteria</taxon>
        <taxon>Bacillati</taxon>
        <taxon>Actinomycetota</taxon>
        <taxon>Actinomycetes</taxon>
        <taxon>Mycobacteriales</taxon>
        <taxon>Mycobacteriaceae</taxon>
        <taxon>Mycolicibacterium</taxon>
    </lineage>
</organism>
<accession>A0A839PZI4</accession>
<keyword evidence="3" id="KW-1185">Reference proteome</keyword>
<sequence length="332" mass="36095">MVSLCVNDNVGGAMVAIAGNSPHTVSSNVRPKVIDEFRRHSGSVLGGLFGAAAFDEVALVPVAAAVGKTGRFAANFADRGVRSGFSALLAIWGDAADKAAEGERLKTMHRDVRGRGTGDFADVRYSALDPRLWNWIAVSGLFVVLNSFTPCTGVTLTDDEREVAYQQLLESFGALELPGKSAKLPATYAEAVAYYDDMVASELASNPFLRTATRNLTKLPLPTLVLPPLLRTALTPGWIALRPLAGRVLTVCSFGILHPGVRELTGFRWEPRHDREFALYCRLLQLAWRTLPDKVLLIPLARNRIEYEKLVRMHRSVALDSFAPPVGRCPAG</sequence>
<gene>
    <name evidence="2" type="ORF">FHR72_001001</name>
</gene>
<evidence type="ECO:0000259" key="1">
    <source>
        <dbReference type="Pfam" id="PF09995"/>
    </source>
</evidence>
<reference evidence="2 3" key="1">
    <citation type="submission" date="2020-08" db="EMBL/GenBank/DDBJ databases">
        <title>The Agave Microbiome: Exploring the role of microbial communities in plant adaptations to desert environments.</title>
        <authorList>
            <person name="Partida-Martinez L.P."/>
        </authorList>
    </citation>
    <scope>NUCLEOTIDE SEQUENCE [LARGE SCALE GENOMIC DNA]</scope>
    <source>
        <strain evidence="2 3">AT2.18</strain>
    </source>
</reference>
<dbReference type="InterPro" id="IPR018713">
    <property type="entry name" value="MPAB/Lcp_cat_dom"/>
</dbReference>
<evidence type="ECO:0000313" key="3">
    <source>
        <dbReference type="Proteomes" id="UP000550501"/>
    </source>
</evidence>
<proteinExistence type="predicted"/>
<evidence type="ECO:0000313" key="2">
    <source>
        <dbReference type="EMBL" id="MBB2989538.1"/>
    </source>
</evidence>
<comment type="caution">
    <text evidence="2">The sequence shown here is derived from an EMBL/GenBank/DDBJ whole genome shotgun (WGS) entry which is preliminary data.</text>
</comment>
<dbReference type="GO" id="GO:0016491">
    <property type="term" value="F:oxidoreductase activity"/>
    <property type="evidence" value="ECO:0007669"/>
    <property type="project" value="InterPro"/>
</dbReference>
<dbReference type="PANTHER" id="PTHR36151:SF3">
    <property type="entry name" value="ER-BOUND OXYGENASE MPAB_MPAB'_RUBBER OXYGENASE CATALYTIC DOMAIN-CONTAINING PROTEIN"/>
    <property type="match status" value="1"/>
</dbReference>
<protein>
    <submittedName>
        <fullName evidence="2">Uncharacterized protein (DUF2236 family)</fullName>
    </submittedName>
</protein>
<dbReference type="PANTHER" id="PTHR36151">
    <property type="entry name" value="BLR2777 PROTEIN"/>
    <property type="match status" value="1"/>
</dbReference>
<dbReference type="Pfam" id="PF09995">
    <property type="entry name" value="MPAB_Lcp_cat"/>
    <property type="match status" value="1"/>
</dbReference>
<dbReference type="EMBL" id="JACHVU010000002">
    <property type="protein sequence ID" value="MBB2989538.1"/>
    <property type="molecule type" value="Genomic_DNA"/>
</dbReference>
<name>A0A839PZI4_MYCIR</name>